<name>A0AAW5AET7_9PSED</name>
<keyword evidence="3" id="KW-1185">Reference proteome</keyword>
<evidence type="ECO:0000313" key="2">
    <source>
        <dbReference type="EMBL" id="MCF5060402.1"/>
    </source>
</evidence>
<evidence type="ECO:0008006" key="4">
    <source>
        <dbReference type="Google" id="ProtNLM"/>
    </source>
</evidence>
<dbReference type="PROSITE" id="PS51257">
    <property type="entry name" value="PROKAR_LIPOPROTEIN"/>
    <property type="match status" value="1"/>
</dbReference>
<feature type="chain" id="PRO_5044003193" description="Tripartite tricarboxylate transporter substrate binding protein" evidence="1">
    <location>
        <begin position="19"/>
        <end position="150"/>
    </location>
</feature>
<sequence length="150" mass="15035">MKLFAAFTILLFALVGCATTGSQSPQQAAQSAANLFEQQKFNLVWVPAANNGISGAMASALIGSAGLESPIVSGIHQIIAPASKADVRVAISGTDSSFAANSAIAALSNTSSMLPKLQLAFIGSTSDAAAVRSAVEAKGGKFLHATPNGS</sequence>
<gene>
    <name evidence="2" type="ORF">GIW75_26040</name>
</gene>
<dbReference type="Proteomes" id="UP000814172">
    <property type="component" value="Unassembled WGS sequence"/>
</dbReference>
<accession>A0AAW5AET7</accession>
<evidence type="ECO:0000313" key="3">
    <source>
        <dbReference type="Proteomes" id="UP000814172"/>
    </source>
</evidence>
<comment type="caution">
    <text evidence="2">The sequence shown here is derived from an EMBL/GenBank/DDBJ whole genome shotgun (WGS) entry which is preliminary data.</text>
</comment>
<protein>
    <recommendedName>
        <fullName evidence="4">Tripartite tricarboxylate transporter substrate binding protein</fullName>
    </recommendedName>
</protein>
<proteinExistence type="predicted"/>
<evidence type="ECO:0000256" key="1">
    <source>
        <dbReference type="SAM" id="SignalP"/>
    </source>
</evidence>
<feature type="signal peptide" evidence="1">
    <location>
        <begin position="1"/>
        <end position="18"/>
    </location>
</feature>
<dbReference type="RefSeq" id="WP_139273606.1">
    <property type="nucleotide sequence ID" value="NZ_FNTR01000006.1"/>
</dbReference>
<dbReference type="AlphaFoldDB" id="A0AAW5AET7"/>
<keyword evidence="1" id="KW-0732">Signal</keyword>
<dbReference type="GeneID" id="55543093"/>
<reference evidence="2 3" key="1">
    <citation type="submission" date="2019-11" db="EMBL/GenBank/DDBJ databases">
        <title>Epiphytic Pseudomonas syringae from cherry orchards.</title>
        <authorList>
            <person name="Hulin M.T."/>
        </authorList>
    </citation>
    <scope>NUCLEOTIDE SEQUENCE [LARGE SCALE GENOMIC DNA]</scope>
    <source>
        <strain evidence="2 3">PA-6-9F</strain>
    </source>
</reference>
<dbReference type="EMBL" id="WKEW01000141">
    <property type="protein sequence ID" value="MCF5060402.1"/>
    <property type="molecule type" value="Genomic_DNA"/>
</dbReference>
<organism evidence="2 3">
    <name type="scientific">Pseudomonas proteolytica</name>
    <dbReference type="NCBI Taxonomy" id="219574"/>
    <lineage>
        <taxon>Bacteria</taxon>
        <taxon>Pseudomonadati</taxon>
        <taxon>Pseudomonadota</taxon>
        <taxon>Gammaproteobacteria</taxon>
        <taxon>Pseudomonadales</taxon>
        <taxon>Pseudomonadaceae</taxon>
        <taxon>Pseudomonas</taxon>
    </lineage>
</organism>